<proteinExistence type="predicted"/>
<gene>
    <name evidence="1" type="ORF">KIPB_016290</name>
</gene>
<organism evidence="1 2">
    <name type="scientific">Kipferlia bialata</name>
    <dbReference type="NCBI Taxonomy" id="797122"/>
    <lineage>
        <taxon>Eukaryota</taxon>
        <taxon>Metamonada</taxon>
        <taxon>Carpediemonas-like organisms</taxon>
        <taxon>Kipferlia</taxon>
    </lineage>
</organism>
<reference evidence="1 2" key="1">
    <citation type="journal article" date="2018" name="PLoS ONE">
        <title>The draft genome of Kipferlia bialata reveals reductive genome evolution in fornicate parasites.</title>
        <authorList>
            <person name="Tanifuji G."/>
            <person name="Takabayashi S."/>
            <person name="Kume K."/>
            <person name="Takagi M."/>
            <person name="Nakayama T."/>
            <person name="Kamikawa R."/>
            <person name="Inagaki Y."/>
            <person name="Hashimoto T."/>
        </authorList>
    </citation>
    <scope>NUCLEOTIDE SEQUENCE [LARGE SCALE GENOMIC DNA]</scope>
    <source>
        <strain evidence="1">NY0173</strain>
    </source>
</reference>
<evidence type="ECO:0000313" key="2">
    <source>
        <dbReference type="Proteomes" id="UP000265618"/>
    </source>
</evidence>
<keyword evidence="2" id="KW-1185">Reference proteome</keyword>
<sequence>DCQVTSLTMAAQLNATYLARYLIHILAAPARVDAFFAGDENGSGEGERALMCFLKGWVVPTLLADAPTDDDRVLSQTLACHLLVSPMTRYVSIPIFLGHPQSLYPPSV</sequence>
<comment type="caution">
    <text evidence="1">The sequence shown here is derived from an EMBL/GenBank/DDBJ whole genome shotgun (WGS) entry which is preliminary data.</text>
</comment>
<name>A0A9K3GRX0_9EUKA</name>
<protein>
    <submittedName>
        <fullName evidence="1">Uncharacterized protein</fullName>
    </submittedName>
</protein>
<feature type="non-terminal residue" evidence="1">
    <location>
        <position position="1"/>
    </location>
</feature>
<dbReference type="AlphaFoldDB" id="A0A9K3GRX0"/>
<accession>A0A9K3GRX0</accession>
<dbReference type="EMBL" id="BDIP01009830">
    <property type="protein sequence ID" value="GIQ92490.1"/>
    <property type="molecule type" value="Genomic_DNA"/>
</dbReference>
<evidence type="ECO:0000313" key="1">
    <source>
        <dbReference type="EMBL" id="GIQ92490.1"/>
    </source>
</evidence>
<dbReference type="Proteomes" id="UP000265618">
    <property type="component" value="Unassembled WGS sequence"/>
</dbReference>
<feature type="non-terminal residue" evidence="1">
    <location>
        <position position="108"/>
    </location>
</feature>